<dbReference type="EMBL" id="JZSH01000010">
    <property type="protein sequence ID" value="KJF79055.1"/>
    <property type="molecule type" value="Genomic_DNA"/>
</dbReference>
<evidence type="ECO:0000313" key="1">
    <source>
        <dbReference type="EMBL" id="KJF79055.1"/>
    </source>
</evidence>
<dbReference type="Proteomes" id="UP000032582">
    <property type="component" value="Unassembled WGS sequence"/>
</dbReference>
<dbReference type="SUPFAM" id="SSF160272">
    <property type="entry name" value="Shew3726-like"/>
    <property type="match status" value="1"/>
</dbReference>
<reference evidence="1 2" key="1">
    <citation type="submission" date="2015-02" db="EMBL/GenBank/DDBJ databases">
        <title>Whole genome shotgun sequencing of cultured foodborne pathogen.</title>
        <authorList>
            <person name="Timme R."/>
            <person name="Allard M.W."/>
            <person name="Strain E."/>
            <person name="Evans P.S."/>
            <person name="Brown E."/>
        </authorList>
    </citation>
    <scope>NUCLEOTIDE SEQUENCE [LARGE SCALE GENOMIC DNA]</scope>
    <source>
        <strain evidence="1 2">GCSL-TSO-24</strain>
    </source>
</reference>
<protein>
    <recommendedName>
        <fullName evidence="3">DUF1488 domain-containing protein</fullName>
    </recommendedName>
</protein>
<sequence length="87" mass="10341">MNQSIQFPDRESRDDDRECIVFPVMINGFLSDCRVSAQYLQSRYGTDPGEDILSLFRRNRWDLEEEFAEYIEKGEADEPPYRLPCDR</sequence>
<accession>A0A0D8LAP4</accession>
<dbReference type="InterPro" id="IPR036692">
    <property type="entry name" value="Shew3726-like_sf"/>
</dbReference>
<proteinExistence type="predicted"/>
<dbReference type="Pfam" id="PF07369">
    <property type="entry name" value="DUF1488"/>
    <property type="match status" value="1"/>
</dbReference>
<gene>
    <name evidence="1" type="ORF">UA45_02160</name>
</gene>
<dbReference type="AlphaFoldDB" id="A0A0D8LAP4"/>
<name>A0A0D8LAP4_MORMO</name>
<dbReference type="InterPro" id="IPR009962">
    <property type="entry name" value="DUF1488"/>
</dbReference>
<dbReference type="Gene3D" id="3.30.160.140">
    <property type="entry name" value="Shew3726-like"/>
    <property type="match status" value="1"/>
</dbReference>
<evidence type="ECO:0008006" key="3">
    <source>
        <dbReference type="Google" id="ProtNLM"/>
    </source>
</evidence>
<organism evidence="1 2">
    <name type="scientific">Morganella morganii</name>
    <name type="common">Proteus morganii</name>
    <dbReference type="NCBI Taxonomy" id="582"/>
    <lineage>
        <taxon>Bacteria</taxon>
        <taxon>Pseudomonadati</taxon>
        <taxon>Pseudomonadota</taxon>
        <taxon>Gammaproteobacteria</taxon>
        <taxon>Enterobacterales</taxon>
        <taxon>Morganellaceae</taxon>
        <taxon>Morganella</taxon>
    </lineage>
</organism>
<evidence type="ECO:0000313" key="2">
    <source>
        <dbReference type="Proteomes" id="UP000032582"/>
    </source>
</evidence>
<comment type="caution">
    <text evidence="1">The sequence shown here is derived from an EMBL/GenBank/DDBJ whole genome shotgun (WGS) entry which is preliminary data.</text>
</comment>